<dbReference type="RefSeq" id="WP_165271254.1">
    <property type="nucleotide sequence ID" value="NZ_JAALLS010000030.1"/>
</dbReference>
<evidence type="ECO:0000313" key="3">
    <source>
        <dbReference type="Proteomes" id="UP000479132"/>
    </source>
</evidence>
<feature type="domain" description="DUF4268" evidence="1">
    <location>
        <begin position="175"/>
        <end position="304"/>
    </location>
</feature>
<dbReference type="GO" id="GO:0003676">
    <property type="term" value="F:nucleic acid binding"/>
    <property type="evidence" value="ECO:0007669"/>
    <property type="project" value="InterPro"/>
</dbReference>
<dbReference type="AlphaFoldDB" id="A0A6M1T979"/>
<evidence type="ECO:0000313" key="2">
    <source>
        <dbReference type="EMBL" id="NGP90025.1"/>
    </source>
</evidence>
<organism evidence="2 3">
    <name type="scientific">Fodinibius halophilus</name>
    <dbReference type="NCBI Taxonomy" id="1736908"/>
    <lineage>
        <taxon>Bacteria</taxon>
        <taxon>Pseudomonadati</taxon>
        <taxon>Balneolota</taxon>
        <taxon>Balneolia</taxon>
        <taxon>Balneolales</taxon>
        <taxon>Balneolaceae</taxon>
        <taxon>Fodinibius</taxon>
    </lineage>
</organism>
<gene>
    <name evidence="2" type="ORF">G3569_16835</name>
</gene>
<reference evidence="2 3" key="1">
    <citation type="submission" date="2020-02" db="EMBL/GenBank/DDBJ databases">
        <title>Aliifodinibius halophilus 2W32, complete genome.</title>
        <authorList>
            <person name="Li Y."/>
            <person name="Wu S."/>
        </authorList>
    </citation>
    <scope>NUCLEOTIDE SEQUENCE [LARGE SCALE GENOMIC DNA]</scope>
    <source>
        <strain evidence="2 3">2W32</strain>
    </source>
</reference>
<dbReference type="Proteomes" id="UP000479132">
    <property type="component" value="Unassembled WGS sequence"/>
</dbReference>
<dbReference type="EMBL" id="JAALLS010000030">
    <property type="protein sequence ID" value="NGP90025.1"/>
    <property type="molecule type" value="Genomic_DNA"/>
</dbReference>
<comment type="caution">
    <text evidence="2">The sequence shown here is derived from an EMBL/GenBank/DDBJ whole genome shotgun (WGS) entry which is preliminary data.</text>
</comment>
<evidence type="ECO:0000259" key="1">
    <source>
        <dbReference type="Pfam" id="PF14088"/>
    </source>
</evidence>
<name>A0A6M1T979_9BACT</name>
<dbReference type="InterPro" id="IPR011856">
    <property type="entry name" value="tRNA_endonuc-like_dom_sf"/>
</dbReference>
<dbReference type="Gene3D" id="3.40.1350.10">
    <property type="match status" value="1"/>
</dbReference>
<dbReference type="Pfam" id="PF14088">
    <property type="entry name" value="DUF4268"/>
    <property type="match status" value="1"/>
</dbReference>
<sequence>MSTFGNLQQVDLRKGWEHEALNFTKWLVKPENLKMLSDEIGIELAPIKSEARTGRYSVDILAEEQDTGQKVIVENQLEQTDHDHLGKLVTYASGHDAKYVVWIVRQANEEHRQAMEWLNDYTNNQINFFLIRLELWQIDESKPAVKMNTIVMPNEWTKTLREQNQTKELTDTKLLQFEFWKQFVQYCNEKNSTLRLGRKVRPKQWYNISIGRSNARISLTLNTYKQEIRCTLYIPDDQEYYKNYYERKEEVEKELDEKLVWLPLPDKKACRIRVVRTGNIEHEDRWDEYFQWLKEKAEKFHEFFGA</sequence>
<accession>A0A6M1T979</accession>
<proteinExistence type="predicted"/>
<keyword evidence="3" id="KW-1185">Reference proteome</keyword>
<dbReference type="InterPro" id="IPR025364">
    <property type="entry name" value="DUF4268"/>
</dbReference>
<protein>
    <submittedName>
        <fullName evidence="2">DUF4268 domain-containing protein</fullName>
    </submittedName>
</protein>